<evidence type="ECO:0000313" key="1">
    <source>
        <dbReference type="EMBL" id="KAL0195480.1"/>
    </source>
</evidence>
<keyword evidence="2" id="KW-1185">Reference proteome</keyword>
<gene>
    <name evidence="1" type="ORF">M9458_009052</name>
</gene>
<evidence type="ECO:0000313" key="2">
    <source>
        <dbReference type="Proteomes" id="UP001529510"/>
    </source>
</evidence>
<dbReference type="AlphaFoldDB" id="A0ABD0RAD5"/>
<feature type="non-terminal residue" evidence="1">
    <location>
        <position position="73"/>
    </location>
</feature>
<reference evidence="1 2" key="1">
    <citation type="submission" date="2024-05" db="EMBL/GenBank/DDBJ databases">
        <title>Genome sequencing and assembly of Indian major carp, Cirrhinus mrigala (Hamilton, 1822).</title>
        <authorList>
            <person name="Mohindra V."/>
            <person name="Chowdhury L.M."/>
            <person name="Lal K."/>
            <person name="Jena J.K."/>
        </authorList>
    </citation>
    <scope>NUCLEOTIDE SEQUENCE [LARGE SCALE GENOMIC DNA]</scope>
    <source>
        <strain evidence="1">CM1030</strain>
        <tissue evidence="1">Blood</tissue>
    </source>
</reference>
<accession>A0ABD0RAD5</accession>
<comment type="caution">
    <text evidence="1">The sequence shown here is derived from an EMBL/GenBank/DDBJ whole genome shotgun (WGS) entry which is preliminary data.</text>
</comment>
<proteinExistence type="predicted"/>
<organism evidence="1 2">
    <name type="scientific">Cirrhinus mrigala</name>
    <name type="common">Mrigala</name>
    <dbReference type="NCBI Taxonomy" id="683832"/>
    <lineage>
        <taxon>Eukaryota</taxon>
        <taxon>Metazoa</taxon>
        <taxon>Chordata</taxon>
        <taxon>Craniata</taxon>
        <taxon>Vertebrata</taxon>
        <taxon>Euteleostomi</taxon>
        <taxon>Actinopterygii</taxon>
        <taxon>Neopterygii</taxon>
        <taxon>Teleostei</taxon>
        <taxon>Ostariophysi</taxon>
        <taxon>Cypriniformes</taxon>
        <taxon>Cyprinidae</taxon>
        <taxon>Labeoninae</taxon>
        <taxon>Labeonini</taxon>
        <taxon>Cirrhinus</taxon>
    </lineage>
</organism>
<name>A0ABD0RAD5_CIRMR</name>
<feature type="non-terminal residue" evidence="1">
    <location>
        <position position="1"/>
    </location>
</feature>
<dbReference type="Proteomes" id="UP001529510">
    <property type="component" value="Unassembled WGS sequence"/>
</dbReference>
<dbReference type="EMBL" id="JAMKFB020000004">
    <property type="protein sequence ID" value="KAL0195480.1"/>
    <property type="molecule type" value="Genomic_DNA"/>
</dbReference>
<protein>
    <submittedName>
        <fullName evidence="1">Uncharacterized protein</fullName>
    </submittedName>
</protein>
<sequence>ADGHIEALGSGREVVRVSGSRLLDVQAGRMYTMELNPDFLLELLSSGRPEAQRLAALHCMLVYLQPNPVIELK</sequence>